<keyword evidence="1" id="KW-0732">Signal</keyword>
<keyword evidence="2" id="KW-1185">Reference proteome</keyword>
<reference evidence="3" key="1">
    <citation type="submission" date="2020-12" db="UniProtKB">
        <authorList>
            <consortium name="WormBaseParasite"/>
        </authorList>
    </citation>
    <scope>IDENTIFICATION</scope>
    <source>
        <strain evidence="3">MHco3</strain>
    </source>
</reference>
<feature type="signal peptide" evidence="1">
    <location>
        <begin position="1"/>
        <end position="21"/>
    </location>
</feature>
<sequence>MWRILLVAITVISFSDLRTEALFDEFYDSNALLTKPMKSFWHLNNRGRVLEKVFSELHLRRPQRAFKSAAPPPLPSEPSIAQNPQPCKCHYIYFTIHFCTGNCKSL</sequence>
<name>A0A7I5EA14_HAECO</name>
<protein>
    <submittedName>
        <fullName evidence="3">Secreted protein</fullName>
    </submittedName>
</protein>
<organism evidence="2 3">
    <name type="scientific">Haemonchus contortus</name>
    <name type="common">Barber pole worm</name>
    <dbReference type="NCBI Taxonomy" id="6289"/>
    <lineage>
        <taxon>Eukaryota</taxon>
        <taxon>Metazoa</taxon>
        <taxon>Ecdysozoa</taxon>
        <taxon>Nematoda</taxon>
        <taxon>Chromadorea</taxon>
        <taxon>Rhabditida</taxon>
        <taxon>Rhabditina</taxon>
        <taxon>Rhabditomorpha</taxon>
        <taxon>Strongyloidea</taxon>
        <taxon>Trichostrongylidae</taxon>
        <taxon>Haemonchus</taxon>
    </lineage>
</organism>
<dbReference type="WBParaSite" id="HCON_00097720-00001">
    <property type="protein sequence ID" value="HCON_00097720-00001"/>
    <property type="gene ID" value="HCON_00097720"/>
</dbReference>
<evidence type="ECO:0000313" key="2">
    <source>
        <dbReference type="Proteomes" id="UP000025227"/>
    </source>
</evidence>
<accession>A0A7I5EA14</accession>
<dbReference type="AlphaFoldDB" id="A0A7I5EA14"/>
<evidence type="ECO:0000256" key="1">
    <source>
        <dbReference type="SAM" id="SignalP"/>
    </source>
</evidence>
<evidence type="ECO:0000313" key="3">
    <source>
        <dbReference type="WBParaSite" id="HCON_00097720-00001"/>
    </source>
</evidence>
<dbReference type="OrthoDB" id="10392258at2759"/>
<dbReference type="Proteomes" id="UP000025227">
    <property type="component" value="Unplaced"/>
</dbReference>
<feature type="chain" id="PRO_5029821776" evidence="1">
    <location>
        <begin position="22"/>
        <end position="106"/>
    </location>
</feature>
<proteinExistence type="predicted"/>